<feature type="transmembrane region" description="Helical" evidence="1">
    <location>
        <begin position="92"/>
        <end position="113"/>
    </location>
</feature>
<keyword evidence="1" id="KW-0812">Transmembrane</keyword>
<evidence type="ECO:0000313" key="3">
    <source>
        <dbReference type="Proteomes" id="UP001596328"/>
    </source>
</evidence>
<accession>A0ABD5RV77</accession>
<dbReference type="Proteomes" id="UP001596328">
    <property type="component" value="Unassembled WGS sequence"/>
</dbReference>
<comment type="caution">
    <text evidence="2">The sequence shown here is derived from an EMBL/GenBank/DDBJ whole genome shotgun (WGS) entry which is preliminary data.</text>
</comment>
<keyword evidence="3" id="KW-1185">Reference proteome</keyword>
<protein>
    <recommendedName>
        <fullName evidence="4">DUF624 domain-containing protein</fullName>
    </recommendedName>
</protein>
<organism evidence="2 3">
    <name type="scientific">Halobium palmae</name>
    <dbReference type="NCBI Taxonomy" id="1776492"/>
    <lineage>
        <taxon>Archaea</taxon>
        <taxon>Methanobacteriati</taxon>
        <taxon>Methanobacteriota</taxon>
        <taxon>Stenosarchaea group</taxon>
        <taxon>Halobacteria</taxon>
        <taxon>Halobacteriales</taxon>
        <taxon>Haloferacaceae</taxon>
        <taxon>Halobium</taxon>
    </lineage>
</organism>
<evidence type="ECO:0000256" key="1">
    <source>
        <dbReference type="SAM" id="Phobius"/>
    </source>
</evidence>
<keyword evidence="1" id="KW-1133">Transmembrane helix</keyword>
<evidence type="ECO:0000313" key="2">
    <source>
        <dbReference type="EMBL" id="MFC6723170.1"/>
    </source>
</evidence>
<feature type="transmembrane region" description="Helical" evidence="1">
    <location>
        <begin position="176"/>
        <end position="197"/>
    </location>
</feature>
<keyword evidence="1" id="KW-0472">Membrane</keyword>
<name>A0ABD5RV77_9EURY</name>
<feature type="transmembrane region" description="Helical" evidence="1">
    <location>
        <begin position="119"/>
        <end position="139"/>
    </location>
</feature>
<feature type="transmembrane region" description="Helical" evidence="1">
    <location>
        <begin position="26"/>
        <end position="52"/>
    </location>
</feature>
<proteinExistence type="predicted"/>
<dbReference type="AlphaFoldDB" id="A0ABD5RV77"/>
<gene>
    <name evidence="2" type="ORF">ACFQE1_01935</name>
</gene>
<dbReference type="EMBL" id="JBHSWU010000006">
    <property type="protein sequence ID" value="MFC6723170.1"/>
    <property type="molecule type" value="Genomic_DNA"/>
</dbReference>
<reference evidence="2 3" key="1">
    <citation type="journal article" date="2019" name="Int. J. Syst. Evol. Microbiol.">
        <title>The Global Catalogue of Microorganisms (GCM) 10K type strain sequencing project: providing services to taxonomists for standard genome sequencing and annotation.</title>
        <authorList>
            <consortium name="The Broad Institute Genomics Platform"/>
            <consortium name="The Broad Institute Genome Sequencing Center for Infectious Disease"/>
            <person name="Wu L."/>
            <person name="Ma J."/>
        </authorList>
    </citation>
    <scope>NUCLEOTIDE SEQUENCE [LARGE SCALE GENOMIC DNA]</scope>
    <source>
        <strain evidence="2 3">NBRC 111368</strain>
    </source>
</reference>
<sequence length="230" mass="25212">MSEQSAEQLDPIAALSAFLRISYSDLVTVFAMSLLIAIAAVPVVTLGGAILASVDTLTRIIRSEGRDEAPSSEWARIRYFYRSFRVNFRHGIPFGILLVAVVVVTGIYIQMAFTTQSTGFMLGSVIGLYAIVFTTVWVYRTASIVTRSKNPSGVAESAREAWHHLVDNLSWTSLQAILVAVLTVLLLWTRIGIVLLLPGMLTVLEVVVFEERNGYGAESLVLGYRGELRG</sequence>
<evidence type="ECO:0008006" key="4">
    <source>
        <dbReference type="Google" id="ProtNLM"/>
    </source>
</evidence>